<dbReference type="PROSITE" id="PS50297">
    <property type="entry name" value="ANK_REP_REGION"/>
    <property type="match status" value="2"/>
</dbReference>
<evidence type="ECO:0000256" key="2">
    <source>
        <dbReference type="ARBA" id="ARBA00023043"/>
    </source>
</evidence>
<feature type="repeat" description="ANK" evidence="3">
    <location>
        <begin position="31"/>
        <end position="63"/>
    </location>
</feature>
<dbReference type="AlphaFoldDB" id="L1JC65"/>
<dbReference type="RefSeq" id="XP_005832867.1">
    <property type="nucleotide sequence ID" value="XM_005832810.1"/>
</dbReference>
<evidence type="ECO:0000256" key="3">
    <source>
        <dbReference type="PROSITE-ProRule" id="PRU00023"/>
    </source>
</evidence>
<evidence type="ECO:0000313" key="5">
    <source>
        <dbReference type="EnsemblProtists" id="EKX45887"/>
    </source>
</evidence>
<dbReference type="Pfam" id="PF12796">
    <property type="entry name" value="Ank_2"/>
    <property type="match status" value="1"/>
</dbReference>
<feature type="non-terminal residue" evidence="4">
    <location>
        <position position="1"/>
    </location>
</feature>
<reference evidence="6" key="2">
    <citation type="submission" date="2012-11" db="EMBL/GenBank/DDBJ databases">
        <authorList>
            <person name="Kuo A."/>
            <person name="Curtis B.A."/>
            <person name="Tanifuji G."/>
            <person name="Burki F."/>
            <person name="Gruber A."/>
            <person name="Irimia M."/>
            <person name="Maruyama S."/>
            <person name="Arias M.C."/>
            <person name="Ball S.G."/>
            <person name="Gile G.H."/>
            <person name="Hirakawa Y."/>
            <person name="Hopkins J.F."/>
            <person name="Rensing S.A."/>
            <person name="Schmutz J."/>
            <person name="Symeonidi A."/>
            <person name="Elias M."/>
            <person name="Eveleigh R.J."/>
            <person name="Herman E.K."/>
            <person name="Klute M.J."/>
            <person name="Nakayama T."/>
            <person name="Obornik M."/>
            <person name="Reyes-Prieto A."/>
            <person name="Armbrust E.V."/>
            <person name="Aves S.J."/>
            <person name="Beiko R.G."/>
            <person name="Coutinho P."/>
            <person name="Dacks J.B."/>
            <person name="Durnford D.G."/>
            <person name="Fast N.M."/>
            <person name="Green B.R."/>
            <person name="Grisdale C."/>
            <person name="Hempe F."/>
            <person name="Henrissat B."/>
            <person name="Hoppner M.P."/>
            <person name="Ishida K.-I."/>
            <person name="Kim E."/>
            <person name="Koreny L."/>
            <person name="Kroth P.G."/>
            <person name="Liu Y."/>
            <person name="Malik S.-B."/>
            <person name="Maier U.G."/>
            <person name="McRose D."/>
            <person name="Mock T."/>
            <person name="Neilson J.A."/>
            <person name="Onodera N.T."/>
            <person name="Poole A.M."/>
            <person name="Pritham E.J."/>
            <person name="Richards T.A."/>
            <person name="Rocap G."/>
            <person name="Roy S.W."/>
            <person name="Sarai C."/>
            <person name="Schaack S."/>
            <person name="Shirato S."/>
            <person name="Slamovits C.H."/>
            <person name="Spencer D.F."/>
            <person name="Suzuki S."/>
            <person name="Worden A.Z."/>
            <person name="Zauner S."/>
            <person name="Barry K."/>
            <person name="Bell C."/>
            <person name="Bharti A.K."/>
            <person name="Crow J.A."/>
            <person name="Grimwood J."/>
            <person name="Kramer R."/>
            <person name="Lindquist E."/>
            <person name="Lucas S."/>
            <person name="Salamov A."/>
            <person name="McFadden G.I."/>
            <person name="Lane C.E."/>
            <person name="Keeling P.J."/>
            <person name="Gray M.W."/>
            <person name="Grigoriev I.V."/>
            <person name="Archibald J.M."/>
        </authorList>
    </citation>
    <scope>NUCLEOTIDE SEQUENCE</scope>
    <source>
        <strain evidence="6">CCMP2712</strain>
    </source>
</reference>
<keyword evidence="2 3" id="KW-0040">ANK repeat</keyword>
<dbReference type="HOGENOM" id="CLU_000134_45_5_1"/>
<dbReference type="EnsemblProtists" id="EKX45887">
    <property type="protein sequence ID" value="EKX45887"/>
    <property type="gene ID" value="GUITHDRAFT_44206"/>
</dbReference>
<dbReference type="STRING" id="905079.L1JC65"/>
<dbReference type="Proteomes" id="UP000011087">
    <property type="component" value="Unassembled WGS sequence"/>
</dbReference>
<dbReference type="SUPFAM" id="SSF48403">
    <property type="entry name" value="Ankyrin repeat"/>
    <property type="match status" value="1"/>
</dbReference>
<sequence>TELHGAAGDGDAEEVKRLLTSGLDVHEVDNGGLTALHVAAEEGYVEAARLLCSHGADPCAASKIGQETCLHFAASEGHLQCVEV</sequence>
<dbReference type="SMART" id="SM00248">
    <property type="entry name" value="ANK"/>
    <property type="match status" value="1"/>
</dbReference>
<reference evidence="4 6" key="1">
    <citation type="journal article" date="2012" name="Nature">
        <title>Algal genomes reveal evolutionary mosaicism and the fate of nucleomorphs.</title>
        <authorList>
            <consortium name="DOE Joint Genome Institute"/>
            <person name="Curtis B.A."/>
            <person name="Tanifuji G."/>
            <person name="Burki F."/>
            <person name="Gruber A."/>
            <person name="Irimia M."/>
            <person name="Maruyama S."/>
            <person name="Arias M.C."/>
            <person name="Ball S.G."/>
            <person name="Gile G.H."/>
            <person name="Hirakawa Y."/>
            <person name="Hopkins J.F."/>
            <person name="Kuo A."/>
            <person name="Rensing S.A."/>
            <person name="Schmutz J."/>
            <person name="Symeonidi A."/>
            <person name="Elias M."/>
            <person name="Eveleigh R.J."/>
            <person name="Herman E.K."/>
            <person name="Klute M.J."/>
            <person name="Nakayama T."/>
            <person name="Obornik M."/>
            <person name="Reyes-Prieto A."/>
            <person name="Armbrust E.V."/>
            <person name="Aves S.J."/>
            <person name="Beiko R.G."/>
            <person name="Coutinho P."/>
            <person name="Dacks J.B."/>
            <person name="Durnford D.G."/>
            <person name="Fast N.M."/>
            <person name="Green B.R."/>
            <person name="Grisdale C.J."/>
            <person name="Hempel F."/>
            <person name="Henrissat B."/>
            <person name="Hoppner M.P."/>
            <person name="Ishida K."/>
            <person name="Kim E."/>
            <person name="Koreny L."/>
            <person name="Kroth P.G."/>
            <person name="Liu Y."/>
            <person name="Malik S.B."/>
            <person name="Maier U.G."/>
            <person name="McRose D."/>
            <person name="Mock T."/>
            <person name="Neilson J.A."/>
            <person name="Onodera N.T."/>
            <person name="Poole A.M."/>
            <person name="Pritham E.J."/>
            <person name="Richards T.A."/>
            <person name="Rocap G."/>
            <person name="Roy S.W."/>
            <person name="Sarai C."/>
            <person name="Schaack S."/>
            <person name="Shirato S."/>
            <person name="Slamovits C.H."/>
            <person name="Spencer D.F."/>
            <person name="Suzuki S."/>
            <person name="Worden A.Z."/>
            <person name="Zauner S."/>
            <person name="Barry K."/>
            <person name="Bell C."/>
            <person name="Bharti A.K."/>
            <person name="Crow J.A."/>
            <person name="Grimwood J."/>
            <person name="Kramer R."/>
            <person name="Lindquist E."/>
            <person name="Lucas S."/>
            <person name="Salamov A."/>
            <person name="McFadden G.I."/>
            <person name="Lane C.E."/>
            <person name="Keeling P.J."/>
            <person name="Gray M.W."/>
            <person name="Grigoriev I.V."/>
            <person name="Archibald J.M."/>
        </authorList>
    </citation>
    <scope>NUCLEOTIDE SEQUENCE</scope>
    <source>
        <strain evidence="4 6">CCMP2712</strain>
    </source>
</reference>
<reference evidence="5" key="3">
    <citation type="submission" date="2016-03" db="UniProtKB">
        <authorList>
            <consortium name="EnsemblProtists"/>
        </authorList>
    </citation>
    <scope>IDENTIFICATION</scope>
</reference>
<protein>
    <submittedName>
        <fullName evidence="4 5">Uncharacterized protein</fullName>
    </submittedName>
</protein>
<keyword evidence="1" id="KW-0677">Repeat</keyword>
<evidence type="ECO:0000256" key="1">
    <source>
        <dbReference type="ARBA" id="ARBA00022737"/>
    </source>
</evidence>
<dbReference type="InterPro" id="IPR002110">
    <property type="entry name" value="Ankyrin_rpt"/>
</dbReference>
<dbReference type="PaxDb" id="55529-EKX45887"/>
<feature type="non-terminal residue" evidence="4">
    <location>
        <position position="84"/>
    </location>
</feature>
<dbReference type="GeneID" id="17302472"/>
<dbReference type="EMBL" id="JH992997">
    <property type="protein sequence ID" value="EKX45887.1"/>
    <property type="molecule type" value="Genomic_DNA"/>
</dbReference>
<dbReference type="OMA" id="CLHGARK"/>
<dbReference type="PANTHER" id="PTHR24171">
    <property type="entry name" value="ANKYRIN REPEAT DOMAIN-CONTAINING PROTEIN 39-RELATED"/>
    <property type="match status" value="1"/>
</dbReference>
<evidence type="ECO:0000313" key="6">
    <source>
        <dbReference type="Proteomes" id="UP000011087"/>
    </source>
</evidence>
<dbReference type="Gene3D" id="1.25.40.20">
    <property type="entry name" value="Ankyrin repeat-containing domain"/>
    <property type="match status" value="1"/>
</dbReference>
<gene>
    <name evidence="4" type="ORF">GUITHDRAFT_44206</name>
</gene>
<organism evidence="4">
    <name type="scientific">Guillardia theta (strain CCMP2712)</name>
    <name type="common">Cryptophyte</name>
    <dbReference type="NCBI Taxonomy" id="905079"/>
    <lineage>
        <taxon>Eukaryota</taxon>
        <taxon>Cryptophyceae</taxon>
        <taxon>Pyrenomonadales</taxon>
        <taxon>Geminigeraceae</taxon>
        <taxon>Guillardia</taxon>
    </lineage>
</organism>
<dbReference type="InterPro" id="IPR036770">
    <property type="entry name" value="Ankyrin_rpt-contain_sf"/>
</dbReference>
<dbReference type="eggNOG" id="KOG4412">
    <property type="taxonomic scope" value="Eukaryota"/>
</dbReference>
<dbReference type="PROSITE" id="PS50088">
    <property type="entry name" value="ANK_REPEAT"/>
    <property type="match status" value="2"/>
</dbReference>
<feature type="repeat" description="ANK" evidence="3">
    <location>
        <begin position="1"/>
        <end position="30"/>
    </location>
</feature>
<name>L1JC65_GUITC</name>
<evidence type="ECO:0000313" key="4">
    <source>
        <dbReference type="EMBL" id="EKX45887.1"/>
    </source>
</evidence>
<keyword evidence="6" id="KW-1185">Reference proteome</keyword>
<proteinExistence type="predicted"/>
<dbReference type="OrthoDB" id="539213at2759"/>
<dbReference type="KEGG" id="gtt:GUITHDRAFT_44206"/>
<accession>L1JC65</accession>